<dbReference type="InterPro" id="IPR002589">
    <property type="entry name" value="Macro_dom"/>
</dbReference>
<proteinExistence type="inferred from homology"/>
<evidence type="ECO:0000256" key="3">
    <source>
        <dbReference type="ARBA" id="ARBA00022723"/>
    </source>
</evidence>
<sequence length="285" mass="31206">MNDNKSIFNQREALDYLVKTLANETKQYRNLTIPADQDDKRQLLRGLMNVRAPGPIDLEFLAVQDRLLQKEVRDKGVVTVSQIPTVNEDLINSGAVRIPLGDKLSLWQGDITRLAVDAIVNAANSQLLGCFVPGHNCIDNVIHSAAGIQLREACDALITAQNMPEPTGAAKITSAYNLPSKHVIHTVGPIVQDGLTPGLEQDLANCYRACLEIAVANQVRSLAFCCISTGVFRFPNEVAAAIAIATVMAFLAAHEEKFDRIIFNVFLDRDVAIYQKLLDSQLIDG</sequence>
<evidence type="ECO:0000256" key="1">
    <source>
        <dbReference type="ARBA" id="ARBA00001947"/>
    </source>
</evidence>
<comment type="caution">
    <text evidence="10">The sequence shown here is derived from an EMBL/GenBank/DDBJ whole genome shotgun (WGS) entry which is preliminary data.</text>
</comment>
<evidence type="ECO:0000256" key="6">
    <source>
        <dbReference type="ARBA" id="ARBA00023295"/>
    </source>
</evidence>
<dbReference type="Gene3D" id="3.40.220.10">
    <property type="entry name" value="Leucine Aminopeptidase, subunit E, domain 1"/>
    <property type="match status" value="1"/>
</dbReference>
<evidence type="ECO:0000313" key="11">
    <source>
        <dbReference type="Proteomes" id="UP000622405"/>
    </source>
</evidence>
<dbReference type="EMBL" id="WJBE01000001">
    <property type="protein sequence ID" value="MBC3898064.1"/>
    <property type="molecule type" value="Genomic_DNA"/>
</dbReference>
<dbReference type="Proteomes" id="UP000622405">
    <property type="component" value="Unassembled WGS sequence"/>
</dbReference>
<organism evidence="10 11">
    <name type="scientific">Acetobacterium malicum</name>
    <dbReference type="NCBI Taxonomy" id="52692"/>
    <lineage>
        <taxon>Bacteria</taxon>
        <taxon>Bacillati</taxon>
        <taxon>Bacillota</taxon>
        <taxon>Clostridia</taxon>
        <taxon>Eubacteriales</taxon>
        <taxon>Eubacteriaceae</taxon>
        <taxon>Acetobacterium</taxon>
    </lineage>
</organism>
<reference evidence="10 11" key="1">
    <citation type="journal article" date="2020" name="mSystems">
        <title>Defining Genomic and Predicted Metabolic Features of the Acetobacterium Genus.</title>
        <authorList>
            <person name="Ross D.E."/>
            <person name="Marshall C.W."/>
            <person name="Gulliver D."/>
            <person name="May H.D."/>
            <person name="Norman R.S."/>
        </authorList>
    </citation>
    <scope>NUCLEOTIDE SEQUENCE [LARGE SCALE GENOMIC DNA]</scope>
    <source>
        <strain evidence="10 11">DSM 4132</strain>
    </source>
</reference>
<comment type="cofactor">
    <cofactor evidence="1">
        <name>Zn(2+)</name>
        <dbReference type="ChEBI" id="CHEBI:29105"/>
    </cofactor>
</comment>
<dbReference type="Pfam" id="PF01661">
    <property type="entry name" value="Macro"/>
    <property type="match status" value="1"/>
</dbReference>
<keyword evidence="4 10" id="KW-0378">Hydrolase</keyword>
<evidence type="ECO:0000256" key="8">
    <source>
        <dbReference type="ARBA" id="ARBA00093459"/>
    </source>
</evidence>
<accession>A0ABR6YSA3</accession>
<evidence type="ECO:0000256" key="2">
    <source>
        <dbReference type="ARBA" id="ARBA00018852"/>
    </source>
</evidence>
<dbReference type="PANTHER" id="PTHR11106">
    <property type="entry name" value="GANGLIOSIDE INDUCED DIFFERENTIATION ASSOCIATED PROTEIN 2-RELATED"/>
    <property type="match status" value="1"/>
</dbReference>
<protein>
    <recommendedName>
        <fullName evidence="2">Protein-ADP-ribose hydrolase</fullName>
    </recommendedName>
</protein>
<name>A0ABR6YSA3_9FIRM</name>
<keyword evidence="11" id="KW-1185">Reference proteome</keyword>
<dbReference type="GO" id="GO:0016787">
    <property type="term" value="F:hydrolase activity"/>
    <property type="evidence" value="ECO:0007669"/>
    <property type="project" value="UniProtKB-KW"/>
</dbReference>
<keyword evidence="3" id="KW-0479">Metal-binding</keyword>
<dbReference type="PROSITE" id="PS51154">
    <property type="entry name" value="MACRO"/>
    <property type="match status" value="1"/>
</dbReference>
<dbReference type="RefSeq" id="WP_186892830.1">
    <property type="nucleotide sequence ID" value="NZ_WJBE01000001.1"/>
</dbReference>
<feature type="domain" description="Macro" evidence="9">
    <location>
        <begin position="91"/>
        <end position="282"/>
    </location>
</feature>
<keyword evidence="5" id="KW-0862">Zinc</keyword>
<evidence type="ECO:0000256" key="4">
    <source>
        <dbReference type="ARBA" id="ARBA00022801"/>
    </source>
</evidence>
<dbReference type="CDD" id="cd02908">
    <property type="entry name" value="Macro_OAADPr_deacetylase"/>
    <property type="match status" value="1"/>
</dbReference>
<dbReference type="InterPro" id="IPR043472">
    <property type="entry name" value="Macro_dom-like"/>
</dbReference>
<evidence type="ECO:0000256" key="7">
    <source>
        <dbReference type="ARBA" id="ARBA00048482"/>
    </source>
</evidence>
<keyword evidence="6" id="KW-0326">Glycosidase</keyword>
<dbReference type="SMART" id="SM00506">
    <property type="entry name" value="A1pp"/>
    <property type="match status" value="1"/>
</dbReference>
<evidence type="ECO:0000256" key="5">
    <source>
        <dbReference type="ARBA" id="ARBA00022833"/>
    </source>
</evidence>
<gene>
    <name evidence="10" type="ORF">GH811_00360</name>
</gene>
<dbReference type="PANTHER" id="PTHR11106:SF121">
    <property type="entry name" value="ADP-RIBOSE 1''-PHOSPHATE PHOSPHATASE"/>
    <property type="match status" value="1"/>
</dbReference>
<comment type="similarity">
    <text evidence="8">Belongs to the MacroD-type family. Zn-Macro subfamily.</text>
</comment>
<comment type="catalytic activity">
    <reaction evidence="7">
        <text>4-O-(ADP-D-ribosyl)-L-aspartyl-[protein] + H2O = L-aspartyl-[protein] + ADP-D-ribose + H(+)</text>
        <dbReference type="Rhea" id="RHEA:54428"/>
        <dbReference type="Rhea" id="RHEA-COMP:9867"/>
        <dbReference type="Rhea" id="RHEA-COMP:13832"/>
        <dbReference type="ChEBI" id="CHEBI:15377"/>
        <dbReference type="ChEBI" id="CHEBI:15378"/>
        <dbReference type="ChEBI" id="CHEBI:29961"/>
        <dbReference type="ChEBI" id="CHEBI:57967"/>
        <dbReference type="ChEBI" id="CHEBI:138102"/>
    </reaction>
    <physiologicalReaction direction="left-to-right" evidence="7">
        <dbReference type="Rhea" id="RHEA:54429"/>
    </physiologicalReaction>
</comment>
<evidence type="ECO:0000313" key="10">
    <source>
        <dbReference type="EMBL" id="MBC3898064.1"/>
    </source>
</evidence>
<dbReference type="SUPFAM" id="SSF52949">
    <property type="entry name" value="Macro domain-like"/>
    <property type="match status" value="1"/>
</dbReference>
<dbReference type="NCBIfam" id="NF003163">
    <property type="entry name" value="PRK04143.1"/>
    <property type="match status" value="1"/>
</dbReference>
<evidence type="ECO:0000259" key="9">
    <source>
        <dbReference type="PROSITE" id="PS51154"/>
    </source>
</evidence>